<dbReference type="GeneID" id="110805308"/>
<dbReference type="InterPro" id="IPR000477">
    <property type="entry name" value="RT_dom"/>
</dbReference>
<protein>
    <recommendedName>
        <fullName evidence="2">Reverse transcriptase domain-containing protein</fullName>
    </recommendedName>
</protein>
<sequence>MTFSAEDCRGVTYDHEDPLVVSVDIANHTVHRVLVDGGTSANILFRCAFDKLKIHPQQLTKVNFPVIGFNGSSVVPEGKITLPVTIGRRQSARNNLTDFLVINVPTVYNVIMGRPLIHRIQGIASTYHQTIQYVSDSGIPEKLRGNQESARRCNYNAVKTRNHRENDPEEDSSEERSDPSTTQGRIKRKSDDSRKSTPMADIEGRPDNGEPQTDTDMKDVSLDGGEPSGIRIGTDLGSDLKIMIIDLLREHKDIFAFSAEDMPGIDPKTVTHKLNVLEGSKPIKQRLRNYSAEKIKAVSEEVQKLKDAGFIEPCKYPEWLANVVMVKKPNGSWRMCVDFTNINQACPKDCYPLPRIDQLVDSTVGHALLSFMDAFSGYHQIFMDSHDRTKTAFITSGGVYNYVMMPFGLKNAGATYQRLVDHVFADQKGRNVEVYVDDSIVKSKKDTDHVADLRETFKNLRKYKMKLNPKKCVFGVRSGKFLGFMVSQRGIDANPDKVKAAIDLPEPKTKRDIQRLAGRMAALSRFISKASDKGIPFFKALKNKDMVWGAEQKEAFSRLKTHLASLPTLARPVEGETLYLYVAVIPATVSAVLL</sequence>
<dbReference type="PROSITE" id="PS50878">
    <property type="entry name" value="RT_POL"/>
    <property type="match status" value="1"/>
</dbReference>
<accession>A0A9R0JEJ4</accession>
<evidence type="ECO:0000313" key="3">
    <source>
        <dbReference type="Proteomes" id="UP000813463"/>
    </source>
</evidence>
<evidence type="ECO:0000313" key="4">
    <source>
        <dbReference type="RefSeq" id="XP_021866593.2"/>
    </source>
</evidence>
<dbReference type="KEGG" id="soe:110805308"/>
<gene>
    <name evidence="4" type="primary">LOC110805308</name>
</gene>
<proteinExistence type="predicted"/>
<dbReference type="InterPro" id="IPR053134">
    <property type="entry name" value="RNA-dir_DNA_polymerase"/>
</dbReference>
<keyword evidence="3" id="KW-1185">Reference proteome</keyword>
<dbReference type="CDD" id="cd01647">
    <property type="entry name" value="RT_LTR"/>
    <property type="match status" value="1"/>
</dbReference>
<dbReference type="Gene3D" id="2.40.70.10">
    <property type="entry name" value="Acid Proteases"/>
    <property type="match status" value="1"/>
</dbReference>
<dbReference type="Gene3D" id="3.10.10.10">
    <property type="entry name" value="HIV Type 1 Reverse Transcriptase, subunit A, domain 1"/>
    <property type="match status" value="1"/>
</dbReference>
<reference evidence="3" key="1">
    <citation type="journal article" date="2021" name="Nat. Commun.">
        <title>Genomic analyses provide insights into spinach domestication and the genetic basis of agronomic traits.</title>
        <authorList>
            <person name="Cai X."/>
            <person name="Sun X."/>
            <person name="Xu C."/>
            <person name="Sun H."/>
            <person name="Wang X."/>
            <person name="Ge C."/>
            <person name="Zhang Z."/>
            <person name="Wang Q."/>
            <person name="Fei Z."/>
            <person name="Jiao C."/>
            <person name="Wang Q."/>
        </authorList>
    </citation>
    <scope>NUCLEOTIDE SEQUENCE [LARGE SCALE GENOMIC DNA]</scope>
    <source>
        <strain evidence="3">cv. Varoflay</strain>
    </source>
</reference>
<name>A0A9R0JEJ4_SPIOL</name>
<dbReference type="Gene3D" id="3.30.70.270">
    <property type="match status" value="2"/>
</dbReference>
<dbReference type="RefSeq" id="XP_021866593.2">
    <property type="nucleotide sequence ID" value="XM_022010901.2"/>
</dbReference>
<dbReference type="CDD" id="cd00303">
    <property type="entry name" value="retropepsin_like"/>
    <property type="match status" value="1"/>
</dbReference>
<organism evidence="3 4">
    <name type="scientific">Spinacia oleracea</name>
    <name type="common">Spinach</name>
    <dbReference type="NCBI Taxonomy" id="3562"/>
    <lineage>
        <taxon>Eukaryota</taxon>
        <taxon>Viridiplantae</taxon>
        <taxon>Streptophyta</taxon>
        <taxon>Embryophyta</taxon>
        <taxon>Tracheophyta</taxon>
        <taxon>Spermatophyta</taxon>
        <taxon>Magnoliopsida</taxon>
        <taxon>eudicotyledons</taxon>
        <taxon>Gunneridae</taxon>
        <taxon>Pentapetalae</taxon>
        <taxon>Caryophyllales</taxon>
        <taxon>Chenopodiaceae</taxon>
        <taxon>Chenopodioideae</taxon>
        <taxon>Anserineae</taxon>
        <taxon>Spinacia</taxon>
    </lineage>
</organism>
<dbReference type="SUPFAM" id="SSF56672">
    <property type="entry name" value="DNA/RNA polymerases"/>
    <property type="match status" value="1"/>
</dbReference>
<dbReference type="InterPro" id="IPR043128">
    <property type="entry name" value="Rev_trsase/Diguanyl_cyclase"/>
</dbReference>
<evidence type="ECO:0000256" key="1">
    <source>
        <dbReference type="SAM" id="MobiDB-lite"/>
    </source>
</evidence>
<evidence type="ECO:0000259" key="2">
    <source>
        <dbReference type="PROSITE" id="PS50878"/>
    </source>
</evidence>
<dbReference type="PANTHER" id="PTHR24559:SF430">
    <property type="entry name" value="RNA-DIRECTED DNA POLYMERASE"/>
    <property type="match status" value="1"/>
</dbReference>
<dbReference type="PANTHER" id="PTHR24559">
    <property type="entry name" value="TRANSPOSON TY3-I GAG-POL POLYPROTEIN"/>
    <property type="match status" value="1"/>
</dbReference>
<dbReference type="InterPro" id="IPR043502">
    <property type="entry name" value="DNA/RNA_pol_sf"/>
</dbReference>
<dbReference type="Proteomes" id="UP000813463">
    <property type="component" value="Chromosome 4"/>
</dbReference>
<reference evidence="4" key="2">
    <citation type="submission" date="2025-08" db="UniProtKB">
        <authorList>
            <consortium name="RefSeq"/>
        </authorList>
    </citation>
    <scope>IDENTIFICATION</scope>
    <source>
        <tissue evidence="4">Leaf</tissue>
    </source>
</reference>
<dbReference type="AlphaFoldDB" id="A0A9R0JEJ4"/>
<feature type="region of interest" description="Disordered" evidence="1">
    <location>
        <begin position="145"/>
        <end position="230"/>
    </location>
</feature>
<feature type="domain" description="Reverse transcriptase" evidence="2">
    <location>
        <begin position="307"/>
        <end position="486"/>
    </location>
</feature>
<dbReference type="Pfam" id="PF00078">
    <property type="entry name" value="RVT_1"/>
    <property type="match status" value="1"/>
</dbReference>
<dbReference type="InterPro" id="IPR021109">
    <property type="entry name" value="Peptidase_aspartic_dom_sf"/>
</dbReference>